<dbReference type="OrthoDB" id="243547at2"/>
<sequence length="544" mass="59891">MLPLLRSAGPGSDTSVIPIMAPTLEWTEEELRRDPNVIVVLSEAFWDPTQIAGLQFSRDPIPVYHALQKVYTSGTMLSPQYGGGTANVEFEVLTGNSMRFLPEDDIAYETAVKHNVDSLAGILGRQGYTSTAITPFHNWYFDSTNVYRRFGFSRYISLEFFNPDEYVGPYIGDHAVARRIIEETRRSGGSDFIFANTMENHYHYWPNKFKNNTVQIKGKVPGAALAILETYAQGASGADAMLQQLVEHYSRLKEPTILVFFGDHLPQLEKDYYVYRETKYIESENDPDFLPKMYNVPVLIWNNYMTGPKDNLYISPSFLSPYILQLAKKPGSAYTDYLADLSQRTPVIPPRKYYEAMQINPAELAPYEAWQRSILTGAGADSGAGSSGVPGGVPDSGSPDVSGSVYEKVYRPHAPAEVGTGLKHQTGGRTGASESSTVTHASANFILGYGEPVIESVSPSPLDIGESAAATITVTGGRFGMGSVVCVNGKELETTWHSEETISAVLPKELQSNPEQLGVEVRVIDEKGTILARSKTFLLSMAQR</sequence>
<evidence type="ECO:0000256" key="7">
    <source>
        <dbReference type="SAM" id="MobiDB-lite"/>
    </source>
</evidence>
<keyword evidence="4" id="KW-0812">Transmembrane</keyword>
<evidence type="ECO:0000313" key="10">
    <source>
        <dbReference type="EMBL" id="PZE22224.1"/>
    </source>
</evidence>
<dbReference type="AlphaFoldDB" id="A0A2W1NE72"/>
<dbReference type="Gene3D" id="3.40.720.10">
    <property type="entry name" value="Alkaline Phosphatase, subunit A"/>
    <property type="match status" value="1"/>
</dbReference>
<comment type="pathway">
    <text evidence="2">Cell wall biogenesis; lipoteichoic acid biosynthesis.</text>
</comment>
<dbReference type="SUPFAM" id="SSF81296">
    <property type="entry name" value="E set domains"/>
    <property type="match status" value="1"/>
</dbReference>
<dbReference type="InterPro" id="IPR017850">
    <property type="entry name" value="Alkaline_phosphatase_core_sf"/>
</dbReference>
<dbReference type="InterPro" id="IPR000917">
    <property type="entry name" value="Sulfatase_N"/>
</dbReference>
<dbReference type="CDD" id="cd16015">
    <property type="entry name" value="LTA_synthase"/>
    <property type="match status" value="1"/>
</dbReference>
<dbReference type="PANTHER" id="PTHR47371:SF3">
    <property type="entry name" value="PHOSPHOGLYCEROL TRANSFERASE I"/>
    <property type="match status" value="1"/>
</dbReference>
<protein>
    <submittedName>
        <fullName evidence="10">LTA synthase family protein</fullName>
    </submittedName>
</protein>
<evidence type="ECO:0000256" key="6">
    <source>
        <dbReference type="ARBA" id="ARBA00023136"/>
    </source>
</evidence>
<feature type="domain" description="IPT/TIG" evidence="9">
    <location>
        <begin position="452"/>
        <end position="525"/>
    </location>
</feature>
<feature type="region of interest" description="Disordered" evidence="7">
    <location>
        <begin position="381"/>
        <end position="401"/>
    </location>
</feature>
<feature type="compositionally biased region" description="Low complexity" evidence="7">
    <location>
        <begin position="392"/>
        <end position="401"/>
    </location>
</feature>
<keyword evidence="3" id="KW-1003">Cell membrane</keyword>
<evidence type="ECO:0000259" key="9">
    <source>
        <dbReference type="Pfam" id="PF01833"/>
    </source>
</evidence>
<proteinExistence type="predicted"/>
<comment type="caution">
    <text evidence="10">The sequence shown here is derived from an EMBL/GenBank/DDBJ whole genome shotgun (WGS) entry which is preliminary data.</text>
</comment>
<evidence type="ECO:0000313" key="11">
    <source>
        <dbReference type="Proteomes" id="UP000214746"/>
    </source>
</evidence>
<name>A0A2W1NE72_PAEXE</name>
<evidence type="ECO:0000259" key="8">
    <source>
        <dbReference type="Pfam" id="PF00884"/>
    </source>
</evidence>
<dbReference type="InterPro" id="IPR013783">
    <property type="entry name" value="Ig-like_fold"/>
</dbReference>
<dbReference type="EMBL" id="NHRJ02000002">
    <property type="protein sequence ID" value="PZE22224.1"/>
    <property type="molecule type" value="Genomic_DNA"/>
</dbReference>
<gene>
    <name evidence="10" type="ORF">CBW46_006870</name>
</gene>
<reference evidence="10" key="1">
    <citation type="submission" date="2018-06" db="EMBL/GenBank/DDBJ databases">
        <title>Paenibacillus xerothermodurans sp. nov. an extremely dry heat resistant spore forming bacterium isolated from the soil of Cape Canaveral, Florida.</title>
        <authorList>
            <person name="Seuylemezian A."/>
            <person name="Kaur N."/>
            <person name="Patil P."/>
            <person name="Patil P."/>
            <person name="Mayilraj S."/>
            <person name="Vaishampayan P."/>
        </authorList>
    </citation>
    <scope>NUCLEOTIDE SEQUENCE [LARGE SCALE GENOMIC DNA]</scope>
    <source>
        <strain evidence="10">ATCC 27380</strain>
    </source>
</reference>
<evidence type="ECO:0000256" key="4">
    <source>
        <dbReference type="ARBA" id="ARBA00022692"/>
    </source>
</evidence>
<dbReference type="GO" id="GO:0005886">
    <property type="term" value="C:plasma membrane"/>
    <property type="evidence" value="ECO:0007669"/>
    <property type="project" value="UniProtKB-SubCell"/>
</dbReference>
<dbReference type="InterPro" id="IPR002909">
    <property type="entry name" value="IPT_dom"/>
</dbReference>
<keyword evidence="5" id="KW-1133">Transmembrane helix</keyword>
<dbReference type="PANTHER" id="PTHR47371">
    <property type="entry name" value="LIPOTEICHOIC ACID SYNTHASE"/>
    <property type="match status" value="1"/>
</dbReference>
<keyword evidence="11" id="KW-1185">Reference proteome</keyword>
<dbReference type="Gene3D" id="2.60.40.10">
    <property type="entry name" value="Immunoglobulins"/>
    <property type="match status" value="1"/>
</dbReference>
<dbReference type="InterPro" id="IPR014756">
    <property type="entry name" value="Ig_E-set"/>
</dbReference>
<dbReference type="Proteomes" id="UP000214746">
    <property type="component" value="Unassembled WGS sequence"/>
</dbReference>
<feature type="compositionally biased region" description="Gly residues" evidence="7">
    <location>
        <begin position="381"/>
        <end position="391"/>
    </location>
</feature>
<dbReference type="Pfam" id="PF00884">
    <property type="entry name" value="Sulfatase"/>
    <property type="match status" value="1"/>
</dbReference>
<evidence type="ECO:0000256" key="3">
    <source>
        <dbReference type="ARBA" id="ARBA00022475"/>
    </source>
</evidence>
<dbReference type="Pfam" id="PF01833">
    <property type="entry name" value="TIG"/>
    <property type="match status" value="1"/>
</dbReference>
<evidence type="ECO:0000256" key="1">
    <source>
        <dbReference type="ARBA" id="ARBA00004651"/>
    </source>
</evidence>
<accession>A0A2W1NE72</accession>
<organism evidence="10 11">
    <name type="scientific">Paenibacillus xerothermodurans</name>
    <dbReference type="NCBI Taxonomy" id="1977292"/>
    <lineage>
        <taxon>Bacteria</taxon>
        <taxon>Bacillati</taxon>
        <taxon>Bacillota</taxon>
        <taxon>Bacilli</taxon>
        <taxon>Bacillales</taxon>
        <taxon>Paenibacillaceae</taxon>
        <taxon>Paenibacillus</taxon>
    </lineage>
</organism>
<dbReference type="SUPFAM" id="SSF53649">
    <property type="entry name" value="Alkaline phosphatase-like"/>
    <property type="match status" value="1"/>
</dbReference>
<feature type="domain" description="Sulfatase N-terminal" evidence="8">
    <location>
        <begin position="35"/>
        <end position="327"/>
    </location>
</feature>
<dbReference type="InterPro" id="IPR050448">
    <property type="entry name" value="OpgB/LTA_synthase_biosynth"/>
</dbReference>
<keyword evidence="6" id="KW-0472">Membrane</keyword>
<evidence type="ECO:0000256" key="5">
    <source>
        <dbReference type="ARBA" id="ARBA00022989"/>
    </source>
</evidence>
<comment type="subcellular location">
    <subcellularLocation>
        <location evidence="1">Cell membrane</location>
        <topology evidence="1">Multi-pass membrane protein</topology>
    </subcellularLocation>
</comment>
<feature type="region of interest" description="Disordered" evidence="7">
    <location>
        <begin position="416"/>
        <end position="436"/>
    </location>
</feature>
<evidence type="ECO:0000256" key="2">
    <source>
        <dbReference type="ARBA" id="ARBA00004936"/>
    </source>
</evidence>